<dbReference type="GO" id="GO:0043204">
    <property type="term" value="C:perikaryon"/>
    <property type="evidence" value="ECO:0007669"/>
    <property type="project" value="UniProtKB-SubCell"/>
</dbReference>
<dbReference type="InterPro" id="IPR000719">
    <property type="entry name" value="Prot_kinase_dom"/>
</dbReference>
<evidence type="ECO:0000256" key="13">
    <source>
        <dbReference type="ARBA" id="ARBA00022989"/>
    </source>
</evidence>
<dbReference type="OrthoDB" id="6071166at2759"/>
<keyword evidence="14 22" id="KW-0472">Membrane</keyword>
<dbReference type="Gene3D" id="2.60.120.1190">
    <property type="match status" value="1"/>
</dbReference>
<evidence type="ECO:0000259" key="24">
    <source>
        <dbReference type="PROSITE" id="PS50011"/>
    </source>
</evidence>
<keyword evidence="15" id="KW-0829">Tyrosine-protein kinase</keyword>
<dbReference type="Pfam" id="PF07714">
    <property type="entry name" value="PK_Tyr_Ser-Thr"/>
    <property type="match status" value="1"/>
</dbReference>
<keyword evidence="19" id="KW-0966">Cell projection</keyword>
<dbReference type="GO" id="GO:0030424">
    <property type="term" value="C:axon"/>
    <property type="evidence" value="ECO:0007669"/>
    <property type="project" value="UniProtKB-SubCell"/>
</dbReference>
<dbReference type="GO" id="GO:0005886">
    <property type="term" value="C:plasma membrane"/>
    <property type="evidence" value="ECO:0007669"/>
    <property type="project" value="UniProtKB-SubCell"/>
</dbReference>
<dbReference type="FunFam" id="3.30.200.20:FF:000908">
    <property type="entry name" value="CBN-DDR-2 protein"/>
    <property type="match status" value="1"/>
</dbReference>
<evidence type="ECO:0000256" key="14">
    <source>
        <dbReference type="ARBA" id="ARBA00023136"/>
    </source>
</evidence>
<evidence type="ECO:0000256" key="11">
    <source>
        <dbReference type="ARBA" id="ARBA00022840"/>
    </source>
</evidence>
<dbReference type="GO" id="GO:0038062">
    <property type="term" value="F:protein tyrosine kinase collagen receptor activity"/>
    <property type="evidence" value="ECO:0007669"/>
    <property type="project" value="TreeGrafter"/>
</dbReference>
<dbReference type="Gene3D" id="3.30.200.20">
    <property type="entry name" value="Phosphorylase Kinase, domain 1"/>
    <property type="match status" value="1"/>
</dbReference>
<evidence type="ECO:0000256" key="17">
    <source>
        <dbReference type="ARBA" id="ARBA00023170"/>
    </source>
</evidence>
<dbReference type="PANTHER" id="PTHR24416:SF634">
    <property type="entry name" value="DISCOIDIN DOMAIN-CONTAINING RECEPTOR TYROSINE KINASE B"/>
    <property type="match status" value="1"/>
</dbReference>
<dbReference type="PRINTS" id="PR00109">
    <property type="entry name" value="TYRKINASE"/>
</dbReference>
<comment type="subcellular location">
    <subcellularLocation>
        <location evidence="1">Cell membrane</location>
        <topology evidence="1">Single-pass type I membrane protein</topology>
    </subcellularLocation>
    <subcellularLocation>
        <location evidence="3">Cell projection</location>
        <location evidence="3">Axon</location>
    </subcellularLocation>
    <subcellularLocation>
        <location evidence="2">Perikaryon</location>
    </subcellularLocation>
</comment>
<reference evidence="26" key="1">
    <citation type="submission" date="2022-11" db="EMBL/GenBank/DDBJ databases">
        <authorList>
            <person name="Kikuchi T."/>
        </authorList>
    </citation>
    <scope>NUCLEOTIDE SEQUENCE</scope>
    <source>
        <strain evidence="26">PS1010</strain>
    </source>
</reference>
<dbReference type="InterPro" id="IPR001245">
    <property type="entry name" value="Ser-Thr/Tyr_kinase_cat_dom"/>
</dbReference>
<dbReference type="InterPro" id="IPR048525">
    <property type="entry name" value="DDR1-2_DS-like"/>
</dbReference>
<evidence type="ECO:0000256" key="10">
    <source>
        <dbReference type="ARBA" id="ARBA00022777"/>
    </source>
</evidence>
<feature type="domain" description="F5/8 type C" evidence="25">
    <location>
        <begin position="26"/>
        <end position="182"/>
    </location>
</feature>
<keyword evidence="8 23" id="KW-0732">Signal</keyword>
<dbReference type="SMART" id="SM00219">
    <property type="entry name" value="TyrKc"/>
    <property type="match status" value="1"/>
</dbReference>
<dbReference type="GO" id="GO:0043235">
    <property type="term" value="C:receptor complex"/>
    <property type="evidence" value="ECO:0007669"/>
    <property type="project" value="TreeGrafter"/>
</dbReference>
<dbReference type="SMART" id="SM00231">
    <property type="entry name" value="FA58C"/>
    <property type="match status" value="1"/>
</dbReference>
<comment type="similarity">
    <text evidence="21">Belongs to the protein kinase superfamily. Tyr protein kinase family. Insulin receptor subfamily.</text>
</comment>
<gene>
    <name evidence="26" type="ORF">CAMP_LOCUS18041</name>
</gene>
<evidence type="ECO:0000313" key="26">
    <source>
        <dbReference type="EMBL" id="CAI5455404.1"/>
    </source>
</evidence>
<keyword evidence="12" id="KW-0524">Neurogenesis</keyword>
<evidence type="ECO:0000256" key="15">
    <source>
        <dbReference type="ARBA" id="ARBA00023137"/>
    </source>
</evidence>
<accession>A0A9P1IZQ1</accession>
<evidence type="ECO:0000256" key="21">
    <source>
        <dbReference type="ARBA" id="ARBA00061639"/>
    </source>
</evidence>
<dbReference type="FunFam" id="1.10.510.10:FF:001512">
    <property type="entry name" value="Receptor tyrosine-protein kinase erbB-2"/>
    <property type="match status" value="1"/>
</dbReference>
<dbReference type="GO" id="GO:0048680">
    <property type="term" value="P:positive regulation of axon regeneration"/>
    <property type="evidence" value="ECO:0007669"/>
    <property type="project" value="UniProtKB-ARBA"/>
</dbReference>
<evidence type="ECO:0000256" key="19">
    <source>
        <dbReference type="ARBA" id="ARBA00023273"/>
    </source>
</evidence>
<dbReference type="PROSITE" id="PS50022">
    <property type="entry name" value="FA58C_3"/>
    <property type="match status" value="1"/>
</dbReference>
<dbReference type="AlphaFoldDB" id="A0A9P1IZQ1"/>
<name>A0A9P1IZQ1_9PELO</name>
<evidence type="ECO:0000256" key="4">
    <source>
        <dbReference type="ARBA" id="ARBA00011902"/>
    </source>
</evidence>
<feature type="domain" description="Protein kinase" evidence="24">
    <location>
        <begin position="526"/>
        <end position="796"/>
    </location>
</feature>
<dbReference type="Pfam" id="PF00754">
    <property type="entry name" value="F5_F8_type_C"/>
    <property type="match status" value="1"/>
</dbReference>
<evidence type="ECO:0000313" key="27">
    <source>
        <dbReference type="Proteomes" id="UP001152747"/>
    </source>
</evidence>
<evidence type="ECO:0000256" key="2">
    <source>
        <dbReference type="ARBA" id="ARBA00004484"/>
    </source>
</evidence>
<keyword evidence="5" id="KW-1003">Cell membrane</keyword>
<evidence type="ECO:0000256" key="3">
    <source>
        <dbReference type="ARBA" id="ARBA00004489"/>
    </source>
</evidence>
<protein>
    <recommendedName>
        <fullName evidence="4">receptor protein-tyrosine kinase</fullName>
        <ecNumber evidence="4">2.7.10.1</ecNumber>
    </recommendedName>
</protein>
<keyword evidence="16" id="KW-1015">Disulfide bond</keyword>
<keyword evidence="6" id="KW-0808">Transferase</keyword>
<dbReference type="PROSITE" id="PS01286">
    <property type="entry name" value="FA58C_2"/>
    <property type="match status" value="1"/>
</dbReference>
<dbReference type="InterPro" id="IPR000421">
    <property type="entry name" value="FA58C"/>
</dbReference>
<keyword evidence="27" id="KW-1185">Reference proteome</keyword>
<dbReference type="EMBL" id="CANHGI010000006">
    <property type="protein sequence ID" value="CAI5455404.1"/>
    <property type="molecule type" value="Genomic_DNA"/>
</dbReference>
<keyword evidence="17" id="KW-0675">Receptor</keyword>
<dbReference type="InterPro" id="IPR008979">
    <property type="entry name" value="Galactose-bd-like_sf"/>
</dbReference>
<sequence length="796" mass="90514">MKTTAILYLIFLVFAKTSTSLELKECRHQLGMSNNKIRNEQISASSHFDQQSTGAQHARAHQETGSGAWCPKHQIHSMSNEWLQISFSADTVITGVETQGRYGGGHGMEYATAFKLQYWRPSINAWASYKDDNELETIPANNDTKHAVRRDLDRAIIARRVRIVPVSNSTRTVCMRVELYGCAFEDSLKSYEIIDGDQQSAISYHDFAYDGSSEHQPKLVNGTGKLYDSQIGKENVFVNHHKWVGWRRKRNENVKLTFNFTENRNISAILIHTANEFSKNAKMFSDATIFYTTNNIEFSPMSTFFINPSDSENESPRWIRIPVDNRIGKSIRIILNFASGSDWMFISEVSFESNHTNINYVDEEFTIPNTFYSVVEYEDGTSMFAFIIFFFSFLIIAIIVMIIVYRKRDYRIKASSPSPNAKREILLTIDGDTIKHHVSPSTYQMARDNLQNAMIEKMPMGPVIGDYAEPDISNCSDITANTPLLYGHDGPYDTHKPSNPLSSLVKYSDYGEVYCTTLPEIARDKLIYISKIGQGEFGEVDMCQLENRRVAVKRLHGISQADEMSFHREIRVLGSLKHPNVVEVVGVCTIQKPILCIMEYMENGDLKSFIMKTPAINTSGCISICTQLAAGLAYLESCNFVHRDIAARNCLVDSEGNVKIADFGMARSLYSQEYYKVEGKFVLPIRWMAWEALLLGKFSTASDVWAFGVTMWEIFSLCTEKPFSGLSDDEVVENLQSMNSSGNLKQTLCRPRLCPQKLYAEQMLPCWNYDANRRPTFEHVHLNLQSMIHLSPHITF</sequence>
<dbReference type="GO" id="GO:0051897">
    <property type="term" value="P:positive regulation of phosphatidylinositol 3-kinase/protein kinase B signal transduction"/>
    <property type="evidence" value="ECO:0007669"/>
    <property type="project" value="TreeGrafter"/>
</dbReference>
<feature type="signal peptide" evidence="23">
    <location>
        <begin position="1"/>
        <end position="20"/>
    </location>
</feature>
<dbReference type="InterPro" id="IPR050122">
    <property type="entry name" value="RTK"/>
</dbReference>
<dbReference type="InterPro" id="IPR011009">
    <property type="entry name" value="Kinase-like_dom_sf"/>
</dbReference>
<comment type="caution">
    <text evidence="26">The sequence shown here is derived from an EMBL/GenBank/DDBJ whole genome shotgun (WGS) entry which is preliminary data.</text>
</comment>
<organism evidence="26 27">
    <name type="scientific">Caenorhabditis angaria</name>
    <dbReference type="NCBI Taxonomy" id="860376"/>
    <lineage>
        <taxon>Eukaryota</taxon>
        <taxon>Metazoa</taxon>
        <taxon>Ecdysozoa</taxon>
        <taxon>Nematoda</taxon>
        <taxon>Chromadorea</taxon>
        <taxon>Rhabditida</taxon>
        <taxon>Rhabditina</taxon>
        <taxon>Rhabditomorpha</taxon>
        <taxon>Rhabditoidea</taxon>
        <taxon>Rhabditidae</taxon>
        <taxon>Peloderinae</taxon>
        <taxon>Caenorhabditis</taxon>
    </lineage>
</organism>
<evidence type="ECO:0000256" key="9">
    <source>
        <dbReference type="ARBA" id="ARBA00022741"/>
    </source>
</evidence>
<keyword evidence="7 22" id="KW-0812">Transmembrane</keyword>
<dbReference type="Gene3D" id="1.10.510.10">
    <property type="entry name" value="Transferase(Phosphotransferase) domain 1"/>
    <property type="match status" value="1"/>
</dbReference>
<evidence type="ECO:0000256" key="7">
    <source>
        <dbReference type="ARBA" id="ARBA00022692"/>
    </source>
</evidence>
<evidence type="ECO:0000256" key="12">
    <source>
        <dbReference type="ARBA" id="ARBA00022902"/>
    </source>
</evidence>
<dbReference type="SUPFAM" id="SSF49785">
    <property type="entry name" value="Galactose-binding domain-like"/>
    <property type="match status" value="1"/>
</dbReference>
<evidence type="ECO:0000256" key="22">
    <source>
        <dbReference type="SAM" id="Phobius"/>
    </source>
</evidence>
<dbReference type="PROSITE" id="PS50011">
    <property type="entry name" value="PROTEIN_KINASE_DOM"/>
    <property type="match status" value="1"/>
</dbReference>
<dbReference type="SUPFAM" id="SSF56112">
    <property type="entry name" value="Protein kinase-like (PK-like)"/>
    <property type="match status" value="1"/>
</dbReference>
<evidence type="ECO:0000259" key="25">
    <source>
        <dbReference type="PROSITE" id="PS50022"/>
    </source>
</evidence>
<evidence type="ECO:0000256" key="23">
    <source>
        <dbReference type="SAM" id="SignalP"/>
    </source>
</evidence>
<feature type="transmembrane region" description="Helical" evidence="22">
    <location>
        <begin position="383"/>
        <end position="405"/>
    </location>
</feature>
<dbReference type="PANTHER" id="PTHR24416">
    <property type="entry name" value="TYROSINE-PROTEIN KINASE RECEPTOR"/>
    <property type="match status" value="1"/>
</dbReference>
<evidence type="ECO:0000256" key="6">
    <source>
        <dbReference type="ARBA" id="ARBA00022679"/>
    </source>
</evidence>
<evidence type="ECO:0000256" key="18">
    <source>
        <dbReference type="ARBA" id="ARBA00023180"/>
    </source>
</evidence>
<evidence type="ECO:0000256" key="16">
    <source>
        <dbReference type="ARBA" id="ARBA00023157"/>
    </source>
</evidence>
<evidence type="ECO:0000256" key="1">
    <source>
        <dbReference type="ARBA" id="ARBA00004251"/>
    </source>
</evidence>
<dbReference type="InterPro" id="IPR020635">
    <property type="entry name" value="Tyr_kinase_cat_dom"/>
</dbReference>
<dbReference type="Gene3D" id="2.60.120.260">
    <property type="entry name" value="Galactose-binding domain-like"/>
    <property type="match status" value="1"/>
</dbReference>
<keyword evidence="13 22" id="KW-1133">Transmembrane helix</keyword>
<dbReference type="FunFam" id="2.60.120.260:FF:000007">
    <property type="entry name" value="Discoidin domain receptor tyrosine kinase 1"/>
    <property type="match status" value="1"/>
</dbReference>
<keyword evidence="9" id="KW-0547">Nucleotide-binding</keyword>
<keyword evidence="18" id="KW-0325">Glycoprotein</keyword>
<evidence type="ECO:0000256" key="8">
    <source>
        <dbReference type="ARBA" id="ARBA00022729"/>
    </source>
</evidence>
<keyword evidence="11" id="KW-0067">ATP-binding</keyword>
<evidence type="ECO:0000256" key="20">
    <source>
        <dbReference type="ARBA" id="ARBA00051243"/>
    </source>
</evidence>
<proteinExistence type="inferred from homology"/>
<feature type="chain" id="PRO_5040140513" description="receptor protein-tyrosine kinase" evidence="23">
    <location>
        <begin position="21"/>
        <end position="796"/>
    </location>
</feature>
<dbReference type="GO" id="GO:0005524">
    <property type="term" value="F:ATP binding"/>
    <property type="evidence" value="ECO:0007669"/>
    <property type="project" value="UniProtKB-KW"/>
</dbReference>
<dbReference type="PROSITE" id="PS01285">
    <property type="entry name" value="FA58C_1"/>
    <property type="match status" value="1"/>
</dbReference>
<dbReference type="PROSITE" id="PS00109">
    <property type="entry name" value="PROTEIN_KINASE_TYR"/>
    <property type="match status" value="1"/>
</dbReference>
<dbReference type="InterPro" id="IPR008266">
    <property type="entry name" value="Tyr_kinase_AS"/>
</dbReference>
<dbReference type="GO" id="GO:0008045">
    <property type="term" value="P:motor neuron axon guidance"/>
    <property type="evidence" value="ECO:0007669"/>
    <property type="project" value="UniProtKB-ARBA"/>
</dbReference>
<dbReference type="Pfam" id="PF21114">
    <property type="entry name" value="DDR1-2_DS-like"/>
    <property type="match status" value="1"/>
</dbReference>
<dbReference type="EC" id="2.7.10.1" evidence="4"/>
<dbReference type="Proteomes" id="UP001152747">
    <property type="component" value="Unassembled WGS sequence"/>
</dbReference>
<dbReference type="CDD" id="cd00057">
    <property type="entry name" value="FA58C"/>
    <property type="match status" value="1"/>
</dbReference>
<keyword evidence="10" id="KW-0418">Kinase</keyword>
<comment type="catalytic activity">
    <reaction evidence="20">
        <text>L-tyrosyl-[protein] + ATP = O-phospho-L-tyrosyl-[protein] + ADP + H(+)</text>
        <dbReference type="Rhea" id="RHEA:10596"/>
        <dbReference type="Rhea" id="RHEA-COMP:10136"/>
        <dbReference type="Rhea" id="RHEA-COMP:20101"/>
        <dbReference type="ChEBI" id="CHEBI:15378"/>
        <dbReference type="ChEBI" id="CHEBI:30616"/>
        <dbReference type="ChEBI" id="CHEBI:46858"/>
        <dbReference type="ChEBI" id="CHEBI:61978"/>
        <dbReference type="ChEBI" id="CHEBI:456216"/>
        <dbReference type="EC" id="2.7.10.1"/>
    </reaction>
</comment>
<dbReference type="GO" id="GO:0005518">
    <property type="term" value="F:collagen binding"/>
    <property type="evidence" value="ECO:0007669"/>
    <property type="project" value="TreeGrafter"/>
</dbReference>
<evidence type="ECO:0000256" key="5">
    <source>
        <dbReference type="ARBA" id="ARBA00022475"/>
    </source>
</evidence>